<dbReference type="CDD" id="cd00610">
    <property type="entry name" value="OAT_like"/>
    <property type="match status" value="1"/>
</dbReference>
<protein>
    <recommendedName>
        <fullName evidence="4">4-aminobutyrate aminotransferase</fullName>
        <ecNumber evidence="3">2.6.1.19</ecNumber>
    </recommendedName>
    <alternativeName>
        <fullName evidence="9">GABA aminotransferase</fullName>
    </alternativeName>
    <alternativeName>
        <fullName evidence="8">Gamma-amino-N-butyrate transaminase</fullName>
    </alternativeName>
</protein>
<comment type="caution">
    <text evidence="12">The sequence shown here is derived from an EMBL/GenBank/DDBJ whole genome shotgun (WGS) entry which is preliminary data.</text>
</comment>
<dbReference type="InterPro" id="IPR004631">
    <property type="entry name" value="4NH2But_aminotransferase_euk"/>
</dbReference>
<evidence type="ECO:0000256" key="4">
    <source>
        <dbReference type="ARBA" id="ARBA00018543"/>
    </source>
</evidence>
<keyword evidence="6" id="KW-0808">Transferase</keyword>
<evidence type="ECO:0000313" key="13">
    <source>
        <dbReference type="Proteomes" id="UP000305647"/>
    </source>
</evidence>
<dbReference type="PANTHER" id="PTHR43206:SF1">
    <property type="entry name" value="4-AMINOBUTYRATE AMINOTRANSFERASE, MITOCHONDRIAL"/>
    <property type="match status" value="1"/>
</dbReference>
<gene>
    <name evidence="12" type="ORF">E3Q10_00823</name>
</gene>
<evidence type="ECO:0000256" key="6">
    <source>
        <dbReference type="ARBA" id="ARBA00022679"/>
    </source>
</evidence>
<evidence type="ECO:0000256" key="10">
    <source>
        <dbReference type="ARBA" id="ARBA00048021"/>
    </source>
</evidence>
<evidence type="ECO:0000256" key="2">
    <source>
        <dbReference type="ARBA" id="ARBA00008954"/>
    </source>
</evidence>
<dbReference type="SUPFAM" id="SSF53383">
    <property type="entry name" value="PLP-dependent transferases"/>
    <property type="match status" value="1"/>
</dbReference>
<keyword evidence="5" id="KW-0032">Aminotransferase</keyword>
<evidence type="ECO:0000256" key="7">
    <source>
        <dbReference type="ARBA" id="ARBA00022898"/>
    </source>
</evidence>
<accession>A0A4T0R6H2</accession>
<dbReference type="Pfam" id="PF00202">
    <property type="entry name" value="Aminotran_3"/>
    <property type="match status" value="1"/>
</dbReference>
<evidence type="ECO:0000313" key="12">
    <source>
        <dbReference type="EMBL" id="TIC33492.1"/>
    </source>
</evidence>
<dbReference type="PANTHER" id="PTHR43206">
    <property type="entry name" value="AMINOTRANSFERASE"/>
    <property type="match status" value="1"/>
</dbReference>
<evidence type="ECO:0000256" key="1">
    <source>
        <dbReference type="ARBA" id="ARBA00001933"/>
    </source>
</evidence>
<sequence length="477" mass="53128">MKSTFIRRFATLRPEIVTKSFPGPVSKSISKDISEIQEDRAHQFISYRLLDYGKSSGNYIVDADGNTLLDAFAQVSSSQTASIAIGYNNPALIELAKSEEFITAAINRPALGNFPPSNWKQILEDGLLKKTPKGLEQLFTAMCGSCANESAYKAVFMAYRDKHHGTGFSEEELKSCMQNAAPGSPEYSILSFESAFHGRLFGSLSTTRSKAIHKIGVPAFDWPQVAWPAVKYPLEEYGDYNRAAEAKSLELVRQTIREHKTKKPVAALVVEPIQSEGGDNHASADFFRGLREITKEEGVYMIVDEVQTGFGATGSFWAHDKWNLETPPDIVTFSKKAQAAGFYHNFDLRPSLPYRNFNTWMGDPIRALQAREMIKYIDNHNLVKHTEDVGEFIYTSLKNLSGNTPIENVRGWKQGTFISFDMPTSQGRDLVVSSMRARGVNIGGCGERAVRLRPMLIFGKEEAGILLDTLRKVIADI</sequence>
<comment type="cofactor">
    <cofactor evidence="1">
        <name>pyridoxal 5'-phosphate</name>
        <dbReference type="ChEBI" id="CHEBI:597326"/>
    </cofactor>
</comment>
<evidence type="ECO:0000256" key="11">
    <source>
        <dbReference type="RuleBase" id="RU003560"/>
    </source>
</evidence>
<organism evidence="12 13">
    <name type="scientific">Wallemia mellicola</name>
    <dbReference type="NCBI Taxonomy" id="1708541"/>
    <lineage>
        <taxon>Eukaryota</taxon>
        <taxon>Fungi</taxon>
        <taxon>Dikarya</taxon>
        <taxon>Basidiomycota</taxon>
        <taxon>Wallemiomycotina</taxon>
        <taxon>Wallemiomycetes</taxon>
        <taxon>Wallemiales</taxon>
        <taxon>Wallemiaceae</taxon>
        <taxon>Wallemia</taxon>
    </lineage>
</organism>
<dbReference type="InterPro" id="IPR015422">
    <property type="entry name" value="PyrdxlP-dep_Trfase_small"/>
</dbReference>
<reference evidence="12 13" key="1">
    <citation type="submission" date="2019-03" db="EMBL/GenBank/DDBJ databases">
        <title>Sequencing 25 genomes of Wallemia mellicola.</title>
        <authorList>
            <person name="Gostincar C."/>
        </authorList>
    </citation>
    <scope>NUCLEOTIDE SEQUENCE [LARGE SCALE GENOMIC DNA]</scope>
    <source>
        <strain evidence="12 13">EXF-8738</strain>
    </source>
</reference>
<dbReference type="Gene3D" id="3.90.1150.10">
    <property type="entry name" value="Aspartate Aminotransferase, domain 1"/>
    <property type="match status" value="1"/>
</dbReference>
<evidence type="ECO:0000256" key="3">
    <source>
        <dbReference type="ARBA" id="ARBA00012912"/>
    </source>
</evidence>
<dbReference type="PIRSF" id="PIRSF000521">
    <property type="entry name" value="Transaminase_4ab_Lys_Orn"/>
    <property type="match status" value="1"/>
</dbReference>
<dbReference type="AlphaFoldDB" id="A0A4T0R6H2"/>
<dbReference type="EC" id="2.6.1.19" evidence="3"/>
<keyword evidence="7 11" id="KW-0663">Pyridoxal phosphate</keyword>
<evidence type="ECO:0000256" key="8">
    <source>
        <dbReference type="ARBA" id="ARBA00030204"/>
    </source>
</evidence>
<dbReference type="GO" id="GO:0009450">
    <property type="term" value="P:gamma-aminobutyric acid catabolic process"/>
    <property type="evidence" value="ECO:0007669"/>
    <property type="project" value="TreeGrafter"/>
</dbReference>
<dbReference type="InterPro" id="IPR049704">
    <property type="entry name" value="Aminotrans_3_PPA_site"/>
</dbReference>
<dbReference type="FunFam" id="3.40.640.10:FF:000073">
    <property type="entry name" value="Probable 4-aminobutyrate aminotransferase"/>
    <property type="match status" value="1"/>
</dbReference>
<dbReference type="GO" id="GO:0030170">
    <property type="term" value="F:pyridoxal phosphate binding"/>
    <property type="evidence" value="ECO:0007669"/>
    <property type="project" value="InterPro"/>
</dbReference>
<dbReference type="InterPro" id="IPR005814">
    <property type="entry name" value="Aminotrans_3"/>
</dbReference>
<dbReference type="PROSITE" id="PS00600">
    <property type="entry name" value="AA_TRANSFER_CLASS_3"/>
    <property type="match status" value="1"/>
</dbReference>
<dbReference type="Proteomes" id="UP000305647">
    <property type="component" value="Unassembled WGS sequence"/>
</dbReference>
<evidence type="ECO:0000256" key="5">
    <source>
        <dbReference type="ARBA" id="ARBA00022576"/>
    </source>
</evidence>
<proteinExistence type="inferred from homology"/>
<dbReference type="GO" id="GO:0034386">
    <property type="term" value="F:4-aminobutyrate:2-oxoglutarate transaminase activity"/>
    <property type="evidence" value="ECO:0007669"/>
    <property type="project" value="UniProtKB-EC"/>
</dbReference>
<comment type="catalytic activity">
    <reaction evidence="10">
        <text>4-aminobutanoate + 2-oxoglutarate = succinate semialdehyde + L-glutamate</text>
        <dbReference type="Rhea" id="RHEA:23352"/>
        <dbReference type="ChEBI" id="CHEBI:16810"/>
        <dbReference type="ChEBI" id="CHEBI:29985"/>
        <dbReference type="ChEBI" id="CHEBI:57706"/>
        <dbReference type="ChEBI" id="CHEBI:59888"/>
        <dbReference type="EC" id="2.6.1.19"/>
    </reaction>
</comment>
<dbReference type="Gene3D" id="3.40.640.10">
    <property type="entry name" value="Type I PLP-dependent aspartate aminotransferase-like (Major domain)"/>
    <property type="match status" value="1"/>
</dbReference>
<dbReference type="InterPro" id="IPR015424">
    <property type="entry name" value="PyrdxlP-dep_Trfase"/>
</dbReference>
<dbReference type="NCBIfam" id="TIGR00699">
    <property type="entry name" value="GABAtrns_euk"/>
    <property type="match status" value="1"/>
</dbReference>
<comment type="similarity">
    <text evidence="2 11">Belongs to the class-III pyridoxal-phosphate-dependent aminotransferase family.</text>
</comment>
<dbReference type="InterPro" id="IPR015421">
    <property type="entry name" value="PyrdxlP-dep_Trfase_major"/>
</dbReference>
<name>A0A4T0R6H2_9BASI</name>
<dbReference type="GO" id="GO:0005739">
    <property type="term" value="C:mitochondrion"/>
    <property type="evidence" value="ECO:0007669"/>
    <property type="project" value="TreeGrafter"/>
</dbReference>
<dbReference type="EMBL" id="SPRO01000005">
    <property type="protein sequence ID" value="TIC33492.1"/>
    <property type="molecule type" value="Genomic_DNA"/>
</dbReference>
<evidence type="ECO:0000256" key="9">
    <source>
        <dbReference type="ARBA" id="ARBA00031787"/>
    </source>
</evidence>